<feature type="signal peptide" evidence="3">
    <location>
        <begin position="1"/>
        <end position="19"/>
    </location>
</feature>
<evidence type="ECO:0000256" key="2">
    <source>
        <dbReference type="ARBA" id="ARBA00023026"/>
    </source>
</evidence>
<evidence type="ECO:0000256" key="3">
    <source>
        <dbReference type="SAM" id="SignalP"/>
    </source>
</evidence>
<organism evidence="5 6">
    <name type="scientific">Aspergillus mulundensis</name>
    <dbReference type="NCBI Taxonomy" id="1810919"/>
    <lineage>
        <taxon>Eukaryota</taxon>
        <taxon>Fungi</taxon>
        <taxon>Dikarya</taxon>
        <taxon>Ascomycota</taxon>
        <taxon>Pezizomycotina</taxon>
        <taxon>Eurotiomycetes</taxon>
        <taxon>Eurotiomycetidae</taxon>
        <taxon>Eurotiales</taxon>
        <taxon>Aspergillaceae</taxon>
        <taxon>Aspergillus</taxon>
        <taxon>Aspergillus subgen. Nidulantes</taxon>
    </lineage>
</organism>
<dbReference type="PANTHER" id="PTHR34997:SF1">
    <property type="entry name" value="PEPTIDOGLYCAN-BINDING LYSIN DOMAIN"/>
    <property type="match status" value="1"/>
</dbReference>
<sequence>MAPGLALLLSVSSFPAGLAAHSFSHGRFHVQARTADAVVASQGVSMFPNGTLSSLGLSSACEDALYQTVDCDSAVSDLITDGYISSSGEAATTALVCAASCEASIAQLHDSVSASCGTSAELIPGMSYLDLVNQLWSNWNQSCFTDPTTGANCNDQIASWNNFTTLEEIPSADLCSYCYVKKLELMQGDAYSDTYNADWESVYEYVAAACNLTVTDFNATTSAFNASVPTTTADSCTSGDIYTANEGDTCDSIALAKGVSSATMYYINPGLVNCSDITAGTTLCLPLTCTNVYSVQTNDSCPSIAVANFITSTQLVNWNTELDAACSNLHSANPDWGSVLCVSPPGGTYTGQALNSTSDSDTPSAVSPPAGVNVAVGTTLDCGSWFVNTAALNYNCSSICLANSIAIHLFTEANPSLNYTTCDADLVTGDAYCVDPLDGWQYSNQTATNQTSTVTAATSPSAPTQTGIASNCNAYYAAQCNCASVAAEFGITLADFLAWNPAVSSDCTSGFWADEDYCVGVASNTSTTTTAITTTTSASLTLSTTITPPAATQSGIPADCIKYAVAQAGDTCATLAAKYGLTEAQFLSWNPSISADCTTGFWADEAYCVGVYVSAPAPTQTGIPITCDEYYVVQSGDTCASIAAQFSTTVVQFLEWNPAVAGDCTSGLWVGEAYCVSVYDTYV</sequence>
<dbReference type="RefSeq" id="XP_026606957.1">
    <property type="nucleotide sequence ID" value="XM_026743794.1"/>
</dbReference>
<dbReference type="AlphaFoldDB" id="A0A3D8SUK2"/>
<dbReference type="SUPFAM" id="SSF54106">
    <property type="entry name" value="LysM domain"/>
    <property type="match status" value="3"/>
</dbReference>
<name>A0A3D8SUK2_9EURO</name>
<feature type="domain" description="LysM" evidence="4">
    <location>
        <begin position="470"/>
        <end position="519"/>
    </location>
</feature>
<protein>
    <recommendedName>
        <fullName evidence="4">LysM domain-containing protein</fullName>
    </recommendedName>
</protein>
<dbReference type="InterPro" id="IPR018392">
    <property type="entry name" value="LysM"/>
</dbReference>
<feature type="chain" id="PRO_5017548102" description="LysM domain-containing protein" evidence="3">
    <location>
        <begin position="20"/>
        <end position="683"/>
    </location>
</feature>
<dbReference type="PROSITE" id="PS51782">
    <property type="entry name" value="LYSM"/>
    <property type="match status" value="5"/>
</dbReference>
<gene>
    <name evidence="5" type="ORF">DSM5745_01778</name>
</gene>
<dbReference type="EMBL" id="PVWQ01000002">
    <property type="protein sequence ID" value="RDW90003.1"/>
    <property type="molecule type" value="Genomic_DNA"/>
</dbReference>
<dbReference type="InterPro" id="IPR036779">
    <property type="entry name" value="LysM_dom_sf"/>
</dbReference>
<dbReference type="GeneID" id="38112148"/>
<feature type="domain" description="LysM" evidence="4">
    <location>
        <begin position="291"/>
        <end position="337"/>
    </location>
</feature>
<dbReference type="STRING" id="1810919.A0A3D8SUK2"/>
<dbReference type="InterPro" id="IPR052210">
    <property type="entry name" value="LysM1-like"/>
</dbReference>
<feature type="domain" description="LysM" evidence="4">
    <location>
        <begin position="240"/>
        <end position="285"/>
    </location>
</feature>
<dbReference type="Pfam" id="PF01476">
    <property type="entry name" value="LysM"/>
    <property type="match status" value="4"/>
</dbReference>
<evidence type="ECO:0000256" key="1">
    <source>
        <dbReference type="ARBA" id="ARBA00022669"/>
    </source>
</evidence>
<reference evidence="5 6" key="1">
    <citation type="journal article" date="2018" name="IMA Fungus">
        <title>IMA Genome-F 9: Draft genome sequence of Annulohypoxylon stygium, Aspergillus mulundensis, Berkeleyomyces basicola (syn. Thielaviopsis basicola), Ceratocystis smalleyi, two Cercospora beticola strains, Coleophoma cylindrospora, Fusarium fracticaudum, Phialophora cf. hyalina, and Morchella septimelata.</title>
        <authorList>
            <person name="Wingfield B.D."/>
            <person name="Bills G.F."/>
            <person name="Dong Y."/>
            <person name="Huang W."/>
            <person name="Nel W.J."/>
            <person name="Swalarsk-Parry B.S."/>
            <person name="Vaghefi N."/>
            <person name="Wilken P.M."/>
            <person name="An Z."/>
            <person name="de Beer Z.W."/>
            <person name="De Vos L."/>
            <person name="Chen L."/>
            <person name="Duong T.A."/>
            <person name="Gao Y."/>
            <person name="Hammerbacher A."/>
            <person name="Kikkert J.R."/>
            <person name="Li Y."/>
            <person name="Li H."/>
            <person name="Li K."/>
            <person name="Li Q."/>
            <person name="Liu X."/>
            <person name="Ma X."/>
            <person name="Naidoo K."/>
            <person name="Pethybridge S.J."/>
            <person name="Sun J."/>
            <person name="Steenkamp E.T."/>
            <person name="van der Nest M.A."/>
            <person name="van Wyk S."/>
            <person name="Wingfield M.J."/>
            <person name="Xiong C."/>
            <person name="Yue Q."/>
            <person name="Zhang X."/>
        </authorList>
    </citation>
    <scope>NUCLEOTIDE SEQUENCE [LARGE SCALE GENOMIC DNA]</scope>
    <source>
        <strain evidence="5 6">DSM 5745</strain>
    </source>
</reference>
<dbReference type="CDD" id="cd00118">
    <property type="entry name" value="LysM"/>
    <property type="match status" value="4"/>
</dbReference>
<dbReference type="GO" id="GO:0008061">
    <property type="term" value="F:chitin binding"/>
    <property type="evidence" value="ECO:0007669"/>
    <property type="project" value="UniProtKB-KW"/>
</dbReference>
<comment type="caution">
    <text evidence="5">The sequence shown here is derived from an EMBL/GenBank/DDBJ whole genome shotgun (WGS) entry which is preliminary data.</text>
</comment>
<evidence type="ECO:0000259" key="4">
    <source>
        <dbReference type="PROSITE" id="PS51782"/>
    </source>
</evidence>
<dbReference type="PANTHER" id="PTHR34997">
    <property type="entry name" value="AM15"/>
    <property type="match status" value="1"/>
</dbReference>
<keyword evidence="6" id="KW-1185">Reference proteome</keyword>
<feature type="domain" description="LysM" evidence="4">
    <location>
        <begin position="629"/>
        <end position="676"/>
    </location>
</feature>
<dbReference type="SMART" id="SM00257">
    <property type="entry name" value="LysM"/>
    <property type="match status" value="4"/>
</dbReference>
<dbReference type="Proteomes" id="UP000256690">
    <property type="component" value="Unassembled WGS sequence"/>
</dbReference>
<proteinExistence type="predicted"/>
<dbReference type="Gene3D" id="3.10.350.10">
    <property type="entry name" value="LysM domain"/>
    <property type="match status" value="5"/>
</dbReference>
<evidence type="ECO:0000313" key="5">
    <source>
        <dbReference type="EMBL" id="RDW90003.1"/>
    </source>
</evidence>
<feature type="domain" description="LysM" evidence="4">
    <location>
        <begin position="562"/>
        <end position="609"/>
    </location>
</feature>
<evidence type="ECO:0000313" key="6">
    <source>
        <dbReference type="Proteomes" id="UP000256690"/>
    </source>
</evidence>
<keyword evidence="3" id="KW-0732">Signal</keyword>
<accession>A0A3D8SUK2</accession>
<keyword evidence="2" id="KW-0843">Virulence</keyword>
<keyword evidence="1" id="KW-0147">Chitin-binding</keyword>
<dbReference type="OrthoDB" id="5985073at2759"/>